<accession>A0A930UZE5</accession>
<proteinExistence type="predicted"/>
<dbReference type="SUPFAM" id="SSF52540">
    <property type="entry name" value="P-loop containing nucleoside triphosphate hydrolases"/>
    <property type="match status" value="1"/>
</dbReference>
<dbReference type="InterPro" id="IPR027417">
    <property type="entry name" value="P-loop_NTPase"/>
</dbReference>
<reference evidence="1" key="1">
    <citation type="submission" date="2020-11" db="EMBL/GenBank/DDBJ databases">
        <title>Nocardioides sp. CBS4Y-1, whole genome shotgun sequence.</title>
        <authorList>
            <person name="Tuo L."/>
        </authorList>
    </citation>
    <scope>NUCLEOTIDE SEQUENCE</scope>
    <source>
        <strain evidence="1">CBS4Y-1</strain>
    </source>
</reference>
<evidence type="ECO:0008006" key="3">
    <source>
        <dbReference type="Google" id="ProtNLM"/>
    </source>
</evidence>
<comment type="caution">
    <text evidence="1">The sequence shown here is derived from an EMBL/GenBank/DDBJ whole genome shotgun (WGS) entry which is preliminary data.</text>
</comment>
<dbReference type="Proteomes" id="UP000656804">
    <property type="component" value="Unassembled WGS sequence"/>
</dbReference>
<protein>
    <recommendedName>
        <fullName evidence="3">Sulfotransferase family protein</fullName>
    </recommendedName>
</protein>
<evidence type="ECO:0000313" key="2">
    <source>
        <dbReference type="Proteomes" id="UP000656804"/>
    </source>
</evidence>
<organism evidence="1 2">
    <name type="scientific">Nocardioides acrostichi</name>
    <dbReference type="NCBI Taxonomy" id="2784339"/>
    <lineage>
        <taxon>Bacteria</taxon>
        <taxon>Bacillati</taxon>
        <taxon>Actinomycetota</taxon>
        <taxon>Actinomycetes</taxon>
        <taxon>Propionibacteriales</taxon>
        <taxon>Nocardioidaceae</taxon>
        <taxon>Nocardioides</taxon>
    </lineage>
</organism>
<sequence>MSSQRRVYVHIGAPKTGTTYVQDKLARNLRSLASHGVTFPSRNPSVSPPLFHFRAALDLLGQDWGGEPGHASGSWDALVRRVRRASGTTIVSHEILAPAPAAAVEKAKRDLDAGDDLHVVYGVRDLARQLPAAWQESIKQGRKWTYGRFLKKVRNRRPWFYRSFDVPSVLGTWAAGLPPENVHVITVPAPGTASRDELWLRFCRVTGIDPAWAPEEATRTNPSLGVAEAAMIRRLNVRLGRVARREAAYDGLVRGLLAEQELAGRDSDKLLLPPRMNAWVAEESQRWVDWIEQAGIDVVGDLADLTPAPVSRGDYVNPDKISPKKQLAAAVDALTAMTQEAARREDPDQQLHRRVMRRLFDQ</sequence>
<name>A0A930UZE5_9ACTN</name>
<dbReference type="EMBL" id="JADIVZ010000014">
    <property type="protein sequence ID" value="MBF4163708.1"/>
    <property type="molecule type" value="Genomic_DNA"/>
</dbReference>
<gene>
    <name evidence="1" type="ORF">ISG29_18680</name>
</gene>
<dbReference type="AlphaFoldDB" id="A0A930UZE5"/>
<evidence type="ECO:0000313" key="1">
    <source>
        <dbReference type="EMBL" id="MBF4163708.1"/>
    </source>
</evidence>
<dbReference type="RefSeq" id="WP_194504970.1">
    <property type="nucleotide sequence ID" value="NZ_JADIVZ010000014.1"/>
</dbReference>
<keyword evidence="2" id="KW-1185">Reference proteome</keyword>